<evidence type="ECO:0000256" key="1">
    <source>
        <dbReference type="SAM" id="SignalP"/>
    </source>
</evidence>
<dbReference type="InterPro" id="IPR001304">
    <property type="entry name" value="C-type_lectin-like"/>
</dbReference>
<dbReference type="AlphaFoldDB" id="A0AAV2PZ06"/>
<dbReference type="Proteomes" id="UP001497623">
    <property type="component" value="Unassembled WGS sequence"/>
</dbReference>
<dbReference type="SMART" id="SM00034">
    <property type="entry name" value="CLECT"/>
    <property type="match status" value="1"/>
</dbReference>
<reference evidence="3 4" key="1">
    <citation type="submission" date="2024-05" db="EMBL/GenBank/DDBJ databases">
        <authorList>
            <person name="Wallberg A."/>
        </authorList>
    </citation>
    <scope>NUCLEOTIDE SEQUENCE [LARGE SCALE GENOMIC DNA]</scope>
</reference>
<dbReference type="Gene3D" id="3.10.100.10">
    <property type="entry name" value="Mannose-Binding Protein A, subunit A"/>
    <property type="match status" value="1"/>
</dbReference>
<feature type="non-terminal residue" evidence="3">
    <location>
        <position position="1"/>
    </location>
</feature>
<dbReference type="PROSITE" id="PS50041">
    <property type="entry name" value="C_TYPE_LECTIN_2"/>
    <property type="match status" value="1"/>
</dbReference>
<dbReference type="PANTHER" id="PTHR22801:SF63">
    <property type="entry name" value="C-TYPE LECTIN DOMAIN-CONTAINING PROTEIN"/>
    <property type="match status" value="1"/>
</dbReference>
<dbReference type="SUPFAM" id="SSF56436">
    <property type="entry name" value="C-type lectin-like"/>
    <property type="match status" value="1"/>
</dbReference>
<protein>
    <recommendedName>
        <fullName evidence="2">C-type lectin domain-containing protein</fullName>
    </recommendedName>
</protein>
<feature type="chain" id="PRO_5043483584" description="C-type lectin domain-containing protein" evidence="1">
    <location>
        <begin position="35"/>
        <end position="226"/>
    </location>
</feature>
<sequence length="226" mass="24924">PSATVICGRNTDWLMMKALLLLSMLAALEPWSQAVPQWPPQAMLDFVPLSGERNGIYSEPEDSLSSIVGAINVNQLAIQKILRTLKKDIICPEPFFPILGECFYAEHNINLNWEGSNKFCKAMGSQLAEPKHIEAVYSHLKSKRGDKKILYWIGARSDGDVNGTWTWNSGDSVTANQWSPGQPNHQAGVPVCLDIWLGSETESPGTGDFGCDNKGHMLCEIEPIVL</sequence>
<evidence type="ECO:0000259" key="2">
    <source>
        <dbReference type="PROSITE" id="PS50041"/>
    </source>
</evidence>
<proteinExistence type="predicted"/>
<feature type="signal peptide" evidence="1">
    <location>
        <begin position="1"/>
        <end position="34"/>
    </location>
</feature>
<dbReference type="InterPro" id="IPR050801">
    <property type="entry name" value="Ca-Dep_Lectins_ImmuneDev"/>
</dbReference>
<accession>A0AAV2PZ06</accession>
<name>A0AAV2PZ06_MEGNR</name>
<dbReference type="InterPro" id="IPR016187">
    <property type="entry name" value="CTDL_fold"/>
</dbReference>
<dbReference type="CDD" id="cd00037">
    <property type="entry name" value="CLECT"/>
    <property type="match status" value="1"/>
</dbReference>
<dbReference type="InterPro" id="IPR016186">
    <property type="entry name" value="C-type_lectin-like/link_sf"/>
</dbReference>
<gene>
    <name evidence="3" type="ORF">MNOR_LOCUS5701</name>
</gene>
<dbReference type="PANTHER" id="PTHR22801">
    <property type="entry name" value="LITHOSTATHINE"/>
    <property type="match status" value="1"/>
</dbReference>
<feature type="domain" description="C-type lectin" evidence="2">
    <location>
        <begin position="98"/>
        <end position="220"/>
    </location>
</feature>
<evidence type="ECO:0000313" key="3">
    <source>
        <dbReference type="EMBL" id="CAL4066454.1"/>
    </source>
</evidence>
<keyword evidence="4" id="KW-1185">Reference proteome</keyword>
<organism evidence="3 4">
    <name type="scientific">Meganyctiphanes norvegica</name>
    <name type="common">Northern krill</name>
    <name type="synonym">Thysanopoda norvegica</name>
    <dbReference type="NCBI Taxonomy" id="48144"/>
    <lineage>
        <taxon>Eukaryota</taxon>
        <taxon>Metazoa</taxon>
        <taxon>Ecdysozoa</taxon>
        <taxon>Arthropoda</taxon>
        <taxon>Crustacea</taxon>
        <taxon>Multicrustacea</taxon>
        <taxon>Malacostraca</taxon>
        <taxon>Eumalacostraca</taxon>
        <taxon>Eucarida</taxon>
        <taxon>Euphausiacea</taxon>
        <taxon>Euphausiidae</taxon>
        <taxon>Meganyctiphanes</taxon>
    </lineage>
</organism>
<dbReference type="Pfam" id="PF00059">
    <property type="entry name" value="Lectin_C"/>
    <property type="match status" value="1"/>
</dbReference>
<keyword evidence="1" id="KW-0732">Signal</keyword>
<evidence type="ECO:0000313" key="4">
    <source>
        <dbReference type="Proteomes" id="UP001497623"/>
    </source>
</evidence>
<comment type="caution">
    <text evidence="3">The sequence shown here is derived from an EMBL/GenBank/DDBJ whole genome shotgun (WGS) entry which is preliminary data.</text>
</comment>
<dbReference type="EMBL" id="CAXKWB010002250">
    <property type="protein sequence ID" value="CAL4066454.1"/>
    <property type="molecule type" value="Genomic_DNA"/>
</dbReference>